<keyword evidence="2" id="KW-1185">Reference proteome</keyword>
<accession>A0ABY1ZKD7</accession>
<dbReference type="EMBL" id="SJDL01000031">
    <property type="protein sequence ID" value="TBW51252.1"/>
    <property type="molecule type" value="Genomic_DNA"/>
</dbReference>
<protein>
    <submittedName>
        <fullName evidence="1">DUF4336 domain-containing protein</fullName>
    </submittedName>
</protein>
<proteinExistence type="predicted"/>
<evidence type="ECO:0000313" key="2">
    <source>
        <dbReference type="Proteomes" id="UP000313645"/>
    </source>
</evidence>
<sequence length="226" mass="26201">MEQLAGNLWVVDGETVSFHGFPYTTRMTLVQLADGTLWVHSPVTLTRALRYRLSSLGPVAHLVAPNHLHHLFLPEWIEAYPEATVYGTRQVIEKRPDIHFDEVLDGRHRESWRQEIDEVLFTGSRLMEEAVFFHRPSETLIVADLIENFPPGHFNWWQKPIARLAGVLAPHGKTPLDWRLSFNRQQARAGLAKIKAWTPRQIVMAHGEVVREKDNRFLNESFDWLQ</sequence>
<dbReference type="SUPFAM" id="SSF56281">
    <property type="entry name" value="Metallo-hydrolase/oxidoreductase"/>
    <property type="match status" value="1"/>
</dbReference>
<dbReference type="InterPro" id="IPR036866">
    <property type="entry name" value="RibonucZ/Hydroxyglut_hydro"/>
</dbReference>
<dbReference type="Pfam" id="PF14234">
    <property type="entry name" value="DUF4336"/>
    <property type="match status" value="1"/>
</dbReference>
<evidence type="ECO:0000313" key="1">
    <source>
        <dbReference type="EMBL" id="TBW51252.1"/>
    </source>
</evidence>
<name>A0ABY1ZKD7_9GAMM</name>
<comment type="caution">
    <text evidence="1">The sequence shown here is derived from an EMBL/GenBank/DDBJ whole genome shotgun (WGS) entry which is preliminary data.</text>
</comment>
<dbReference type="Proteomes" id="UP000313645">
    <property type="component" value="Unassembled WGS sequence"/>
</dbReference>
<organism evidence="1 2">
    <name type="scientific">Marinobacter halodurans</name>
    <dbReference type="NCBI Taxonomy" id="2528979"/>
    <lineage>
        <taxon>Bacteria</taxon>
        <taxon>Pseudomonadati</taxon>
        <taxon>Pseudomonadota</taxon>
        <taxon>Gammaproteobacteria</taxon>
        <taxon>Pseudomonadales</taxon>
        <taxon>Marinobacteraceae</taxon>
        <taxon>Marinobacter</taxon>
    </lineage>
</organism>
<dbReference type="RefSeq" id="WP_131483107.1">
    <property type="nucleotide sequence ID" value="NZ_SJDL01000031.1"/>
</dbReference>
<dbReference type="InterPro" id="IPR025638">
    <property type="entry name" value="DUF4336"/>
</dbReference>
<dbReference type="PANTHER" id="PTHR33835:SF1">
    <property type="entry name" value="METALLO-BETA-LACTAMASE DOMAIN-CONTAINING PROTEIN"/>
    <property type="match status" value="1"/>
</dbReference>
<dbReference type="PANTHER" id="PTHR33835">
    <property type="entry name" value="YALI0C07656P"/>
    <property type="match status" value="1"/>
</dbReference>
<reference evidence="1 2" key="1">
    <citation type="submission" date="2019-02" db="EMBL/GenBank/DDBJ databases">
        <title>Marinobacter halodurans sp. nov., a marine bacterium isolated from sea tidal flat.</title>
        <authorList>
            <person name="Yoo Y."/>
            <person name="Lee D.W."/>
            <person name="Kim B.S."/>
            <person name="Kim J.-J."/>
        </authorList>
    </citation>
    <scope>NUCLEOTIDE SEQUENCE [LARGE SCALE GENOMIC DNA]</scope>
    <source>
        <strain evidence="1 2">YJ-S3-2</strain>
    </source>
</reference>
<gene>
    <name evidence="1" type="ORF">EZI54_17150</name>
</gene>